<dbReference type="SUPFAM" id="SSF55729">
    <property type="entry name" value="Acyl-CoA N-acyltransferases (Nat)"/>
    <property type="match status" value="1"/>
</dbReference>
<reference evidence="2 3" key="1">
    <citation type="submission" date="2019-01" db="EMBL/GenBank/DDBJ databases">
        <authorList>
            <person name="Chen W.-M."/>
        </authorList>
    </citation>
    <scope>NUCLEOTIDE SEQUENCE [LARGE SCALE GENOMIC DNA]</scope>
    <source>
        <strain evidence="2 3">CCP-6</strain>
    </source>
</reference>
<keyword evidence="3" id="KW-1185">Reference proteome</keyword>
<dbReference type="OrthoDB" id="5459937at2"/>
<gene>
    <name evidence="2" type="ORF">EOD42_19855</name>
</gene>
<feature type="domain" description="N-acetyltransferase" evidence="1">
    <location>
        <begin position="8"/>
        <end position="171"/>
    </location>
</feature>
<dbReference type="InterPro" id="IPR016181">
    <property type="entry name" value="Acyl_CoA_acyltransferase"/>
</dbReference>
<dbReference type="Proteomes" id="UP000282957">
    <property type="component" value="Unassembled WGS sequence"/>
</dbReference>
<name>A0A437M316_9PROT</name>
<dbReference type="GO" id="GO:0016747">
    <property type="term" value="F:acyltransferase activity, transferring groups other than amino-acyl groups"/>
    <property type="evidence" value="ECO:0007669"/>
    <property type="project" value="InterPro"/>
</dbReference>
<evidence type="ECO:0000313" key="3">
    <source>
        <dbReference type="Proteomes" id="UP000282957"/>
    </source>
</evidence>
<dbReference type="PROSITE" id="PS51186">
    <property type="entry name" value="GNAT"/>
    <property type="match status" value="1"/>
</dbReference>
<protein>
    <submittedName>
        <fullName evidence="2">N-acetyltransferase family protein</fullName>
    </submittedName>
</protein>
<evidence type="ECO:0000313" key="2">
    <source>
        <dbReference type="EMBL" id="RVT92090.1"/>
    </source>
</evidence>
<evidence type="ECO:0000259" key="1">
    <source>
        <dbReference type="PROSITE" id="PS51186"/>
    </source>
</evidence>
<proteinExistence type="predicted"/>
<dbReference type="CDD" id="cd04301">
    <property type="entry name" value="NAT_SF"/>
    <property type="match status" value="1"/>
</dbReference>
<dbReference type="Gene3D" id="3.40.630.30">
    <property type="match status" value="1"/>
</dbReference>
<dbReference type="PANTHER" id="PTHR43072:SF8">
    <property type="entry name" value="ACYLTRANSFERASE FABY-RELATED"/>
    <property type="match status" value="1"/>
</dbReference>
<accession>A0A437M316</accession>
<dbReference type="InterPro" id="IPR000182">
    <property type="entry name" value="GNAT_dom"/>
</dbReference>
<comment type="caution">
    <text evidence="2">The sequence shown here is derived from an EMBL/GenBank/DDBJ whole genome shotgun (WGS) entry which is preliminary data.</text>
</comment>
<dbReference type="AlphaFoldDB" id="A0A437M316"/>
<dbReference type="PANTHER" id="PTHR43072">
    <property type="entry name" value="N-ACETYLTRANSFERASE"/>
    <property type="match status" value="1"/>
</dbReference>
<sequence>MAAALGRPVIRPVAAGDMAAIAAIYGHHVLHGKASFETEAPDTEEMTRRRDALLEKGYPYLVAELDGEVVGYSYASAYRPRAAYGATVENSVYLRVDRAGRGMGSMLLGALIEACVARGYRQMIAVVGDSANQASVRLHLKHGFEMVGTLRNVGRKHGCWLDTVLLQRVLASD</sequence>
<dbReference type="EMBL" id="SACL01000008">
    <property type="protein sequence ID" value="RVT92090.1"/>
    <property type="molecule type" value="Genomic_DNA"/>
</dbReference>
<keyword evidence="2" id="KW-0808">Transferase</keyword>
<organism evidence="2 3">
    <name type="scientific">Rhodovarius crocodyli</name>
    <dbReference type="NCBI Taxonomy" id="1979269"/>
    <lineage>
        <taxon>Bacteria</taxon>
        <taxon>Pseudomonadati</taxon>
        <taxon>Pseudomonadota</taxon>
        <taxon>Alphaproteobacteria</taxon>
        <taxon>Acetobacterales</taxon>
        <taxon>Roseomonadaceae</taxon>
        <taxon>Rhodovarius</taxon>
    </lineage>
</organism>
<dbReference type="Pfam" id="PF13420">
    <property type="entry name" value="Acetyltransf_4"/>
    <property type="match status" value="1"/>
</dbReference>